<sequence length="1148" mass="129959">MAHVDFVHLHSHTQYSLLDGASQIPDLIKRAVELKFPALAMTDHGNMFGTISFYNEAMKQGIKPIIGMESYIAPRSRFDKGASGIKEASYHLTLLCRNETGYKNLMKLTTASYLEGFYYRPRIDKEILKQYSDGLIGLSGCLKGEIASLLLDDRIDDAKQAIREYMDIFGRENFYLEIMDHNLEGQKKIRTLFPGIAKECGVKLVATNDCHYIYKSDASAHDALICIGTGAMISDQNRIRYDGSEYYLKSADEMKKIFKDFPDAIKHSIEIAEKCNLELDFSKTYLPVFTPPAGQPQPAYLEELCLESLKKIFTGKNPSHYHERLRYELSVINKMGFTSYFLIVWDFIRYAKEHGIPVGPGRGSAAGSLVAYALGITTIDPIVHNLIFERFLNPDRISMPDIDIDFCYERRDEVIRYVQERYGTESVAQIITFGTMAARAVIRDVGRVMGMSYQEVDKLAKMIPVELEMTIEKALKVEPKLNEMIKADERVRQLFETSKSLEGITRHASTHAAGVVISDGPLSNYCPLCKSDEQIITQYDMKAVEKIGLLKMDFLGLKTLTVIDETVNIIRETKQKDFQIDAISLDDKVTYSMLEHGEAIGIFQLESSGMRDLLRKMKPTHFEEIVALLALYRPGPLGSGMVDDFIKRMHNPSLIKYDHPALEPILKETYGIILYQEQVMQIVSVLAGFSLAKADSLRRAMGKKISEIMEKEKQSFIEGAGKKHVPIATAEKIWNLIEYFSGYGFNKSHSTAYAFISYQTAYLKANYPVEFMTAILTSENDNTDKIVRYIEECRRLGILVVPPSVNKSHSKFTCFAKDRIIHFGLNAVKNVGTTAVDSIVKAREASGVFKSIYDFTERVDLRVCNRKVLESMIKSGAFDEFGLKRSQLMALVDRVLETGAQSQRDRQRGQFSLLDQMDDQSGTFQLEQVPENIDEWPESQLLAYEREILGFYVSAHPLTKFENILKIYSNSSTQTLAEAKVQETVSIGGIISTLKEITTKRGDRMAFVELEDLNGKCEVVVFPELYKSSYELLKKDSIVFVRGKVNAREETPKIIADEIIPLEDVEKKMTRMISIDLLTAGLEVKILDDIKHILKQYPGTIPVHLNFKEPSGRRISLHSGDKYKVDTNPQLFQKLEDLLGVNAVTVKT</sequence>
<dbReference type="Gene3D" id="1.10.10.1600">
    <property type="entry name" value="Bacterial DNA polymerase III alpha subunit, thumb domain"/>
    <property type="match status" value="1"/>
</dbReference>
<gene>
    <name evidence="10" type="ORF">A3G33_07825</name>
</gene>
<dbReference type="GO" id="GO:0005737">
    <property type="term" value="C:cytoplasm"/>
    <property type="evidence" value="ECO:0007669"/>
    <property type="project" value="UniProtKB-SubCell"/>
</dbReference>
<dbReference type="InterPro" id="IPR003141">
    <property type="entry name" value="Pol/His_phosphatase_N"/>
</dbReference>
<evidence type="ECO:0000256" key="4">
    <source>
        <dbReference type="ARBA" id="ARBA00022679"/>
    </source>
</evidence>
<dbReference type="Gene3D" id="3.20.20.140">
    <property type="entry name" value="Metal-dependent hydrolases"/>
    <property type="match status" value="1"/>
</dbReference>
<dbReference type="Pfam" id="PF20914">
    <property type="entry name" value="DNA_pol_IIIA_C"/>
    <property type="match status" value="1"/>
</dbReference>
<dbReference type="GO" id="GO:0008408">
    <property type="term" value="F:3'-5' exonuclease activity"/>
    <property type="evidence" value="ECO:0007669"/>
    <property type="project" value="InterPro"/>
</dbReference>
<name>A0A1G1L2X6_9BACT</name>
<dbReference type="CDD" id="cd12113">
    <property type="entry name" value="PHP_PolIIIA_DnaE3"/>
    <property type="match status" value="1"/>
</dbReference>
<comment type="catalytic activity">
    <reaction evidence="8">
        <text>DNA(n) + a 2'-deoxyribonucleoside 5'-triphosphate = DNA(n+1) + diphosphate</text>
        <dbReference type="Rhea" id="RHEA:22508"/>
        <dbReference type="Rhea" id="RHEA-COMP:17339"/>
        <dbReference type="Rhea" id="RHEA-COMP:17340"/>
        <dbReference type="ChEBI" id="CHEBI:33019"/>
        <dbReference type="ChEBI" id="CHEBI:61560"/>
        <dbReference type="ChEBI" id="CHEBI:173112"/>
        <dbReference type="EC" id="2.7.7.7"/>
    </reaction>
</comment>
<keyword evidence="7" id="KW-0239">DNA-directed DNA polymerase</keyword>
<organism evidence="10 11">
    <name type="scientific">Candidatus Danuiimicrobium aquiferis</name>
    <dbReference type="NCBI Taxonomy" id="1801832"/>
    <lineage>
        <taxon>Bacteria</taxon>
        <taxon>Pseudomonadati</taxon>
        <taxon>Candidatus Omnitrophota</taxon>
        <taxon>Candidatus Danuiimicrobium</taxon>
    </lineage>
</organism>
<dbReference type="PANTHER" id="PTHR32294">
    <property type="entry name" value="DNA POLYMERASE III SUBUNIT ALPHA"/>
    <property type="match status" value="1"/>
</dbReference>
<dbReference type="CDD" id="cd04485">
    <property type="entry name" value="DnaE_OBF"/>
    <property type="match status" value="1"/>
</dbReference>
<dbReference type="InterPro" id="IPR040982">
    <property type="entry name" value="DNA_pol3_finger"/>
</dbReference>
<dbReference type="InterPro" id="IPR011708">
    <property type="entry name" value="DNA_pol3_alpha_NTPase_dom"/>
</dbReference>
<dbReference type="SMART" id="SM00481">
    <property type="entry name" value="POLIIIAc"/>
    <property type="match status" value="1"/>
</dbReference>
<keyword evidence="5" id="KW-0548">Nucleotidyltransferase</keyword>
<keyword evidence="4" id="KW-0808">Transferase</keyword>
<dbReference type="PANTHER" id="PTHR32294:SF0">
    <property type="entry name" value="DNA POLYMERASE III SUBUNIT ALPHA"/>
    <property type="match status" value="1"/>
</dbReference>
<reference evidence="10 11" key="1">
    <citation type="journal article" date="2016" name="Nat. Commun.">
        <title>Thousands of microbial genomes shed light on interconnected biogeochemical processes in an aquifer system.</title>
        <authorList>
            <person name="Anantharaman K."/>
            <person name="Brown C.T."/>
            <person name="Hug L.A."/>
            <person name="Sharon I."/>
            <person name="Castelle C.J."/>
            <person name="Probst A.J."/>
            <person name="Thomas B.C."/>
            <person name="Singh A."/>
            <person name="Wilkins M.J."/>
            <person name="Karaoz U."/>
            <person name="Brodie E.L."/>
            <person name="Williams K.H."/>
            <person name="Hubbard S.S."/>
            <person name="Banfield J.F."/>
        </authorList>
    </citation>
    <scope>NUCLEOTIDE SEQUENCE [LARGE SCALE GENOMIC DNA]</scope>
</reference>
<dbReference type="GO" id="GO:0003887">
    <property type="term" value="F:DNA-directed DNA polymerase activity"/>
    <property type="evidence" value="ECO:0007669"/>
    <property type="project" value="UniProtKB-KW"/>
</dbReference>
<keyword evidence="6" id="KW-0235">DNA replication</keyword>
<dbReference type="InterPro" id="IPR004365">
    <property type="entry name" value="NA-bd_OB_tRNA"/>
</dbReference>
<dbReference type="Gene3D" id="1.10.150.870">
    <property type="match status" value="1"/>
</dbReference>
<dbReference type="Proteomes" id="UP000178187">
    <property type="component" value="Unassembled WGS sequence"/>
</dbReference>
<dbReference type="InterPro" id="IPR012340">
    <property type="entry name" value="NA-bd_OB-fold"/>
</dbReference>
<evidence type="ECO:0000256" key="1">
    <source>
        <dbReference type="ARBA" id="ARBA00004496"/>
    </source>
</evidence>
<proteinExistence type="predicted"/>
<evidence type="ECO:0000313" key="11">
    <source>
        <dbReference type="Proteomes" id="UP000178187"/>
    </source>
</evidence>
<dbReference type="InterPro" id="IPR004805">
    <property type="entry name" value="DnaE2/DnaE/PolC"/>
</dbReference>
<dbReference type="Pfam" id="PF07733">
    <property type="entry name" value="DNA_pol3_alpha"/>
    <property type="match status" value="1"/>
</dbReference>
<dbReference type="NCBIfam" id="NF004226">
    <property type="entry name" value="PRK05673.1"/>
    <property type="match status" value="1"/>
</dbReference>
<dbReference type="GO" id="GO:0003676">
    <property type="term" value="F:nucleic acid binding"/>
    <property type="evidence" value="ECO:0007669"/>
    <property type="project" value="InterPro"/>
</dbReference>
<evidence type="ECO:0000256" key="5">
    <source>
        <dbReference type="ARBA" id="ARBA00022695"/>
    </source>
</evidence>
<evidence type="ECO:0000256" key="2">
    <source>
        <dbReference type="ARBA" id="ARBA00012417"/>
    </source>
</evidence>
<dbReference type="SUPFAM" id="SSF89550">
    <property type="entry name" value="PHP domain-like"/>
    <property type="match status" value="1"/>
</dbReference>
<dbReference type="InterPro" id="IPR004013">
    <property type="entry name" value="PHP_dom"/>
</dbReference>
<evidence type="ECO:0000256" key="8">
    <source>
        <dbReference type="ARBA" id="ARBA00049244"/>
    </source>
</evidence>
<comment type="caution">
    <text evidence="10">The sequence shown here is derived from an EMBL/GenBank/DDBJ whole genome shotgun (WGS) entry which is preliminary data.</text>
</comment>
<dbReference type="NCBIfam" id="NF005298">
    <property type="entry name" value="PRK06826.1"/>
    <property type="match status" value="1"/>
</dbReference>
<dbReference type="Gene3D" id="2.40.50.140">
    <property type="entry name" value="Nucleic acid-binding proteins"/>
    <property type="match status" value="1"/>
</dbReference>
<accession>A0A1G1L2X6</accession>
<evidence type="ECO:0000256" key="3">
    <source>
        <dbReference type="ARBA" id="ARBA00019114"/>
    </source>
</evidence>
<evidence type="ECO:0000256" key="7">
    <source>
        <dbReference type="ARBA" id="ARBA00022932"/>
    </source>
</evidence>
<dbReference type="InterPro" id="IPR041931">
    <property type="entry name" value="DNA_pol3_alpha_thumb_dom"/>
</dbReference>
<evidence type="ECO:0000313" key="10">
    <source>
        <dbReference type="EMBL" id="OGW99511.1"/>
    </source>
</evidence>
<dbReference type="Pfam" id="PF14579">
    <property type="entry name" value="HHH_6"/>
    <property type="match status" value="1"/>
</dbReference>
<dbReference type="Pfam" id="PF17657">
    <property type="entry name" value="DNA_pol3_finger"/>
    <property type="match status" value="1"/>
</dbReference>
<comment type="subcellular location">
    <subcellularLocation>
        <location evidence="1">Cytoplasm</location>
    </subcellularLocation>
</comment>
<dbReference type="NCBIfam" id="TIGR00594">
    <property type="entry name" value="polc"/>
    <property type="match status" value="1"/>
</dbReference>
<dbReference type="EC" id="2.7.7.7" evidence="2"/>
<dbReference type="InterPro" id="IPR029460">
    <property type="entry name" value="DNAPol_HHH"/>
</dbReference>
<feature type="domain" description="Polymerase/histidinol phosphatase N-terminal" evidence="9">
    <location>
        <begin position="7"/>
        <end position="74"/>
    </location>
</feature>
<dbReference type="GO" id="GO:0006260">
    <property type="term" value="P:DNA replication"/>
    <property type="evidence" value="ECO:0007669"/>
    <property type="project" value="UniProtKB-KW"/>
</dbReference>
<dbReference type="AlphaFoldDB" id="A0A1G1L2X6"/>
<evidence type="ECO:0000256" key="6">
    <source>
        <dbReference type="ARBA" id="ARBA00022705"/>
    </source>
</evidence>
<dbReference type="InterPro" id="IPR016195">
    <property type="entry name" value="Pol/histidinol_Pase-like"/>
</dbReference>
<dbReference type="InterPro" id="IPR048472">
    <property type="entry name" value="DNA_pol_IIIA_C"/>
</dbReference>
<evidence type="ECO:0000259" key="9">
    <source>
        <dbReference type="SMART" id="SM00481"/>
    </source>
</evidence>
<dbReference type="Pfam" id="PF01336">
    <property type="entry name" value="tRNA_anti-codon"/>
    <property type="match status" value="1"/>
</dbReference>
<dbReference type="Pfam" id="PF02811">
    <property type="entry name" value="PHP"/>
    <property type="match status" value="1"/>
</dbReference>
<dbReference type="EMBL" id="MHFR01000004">
    <property type="protein sequence ID" value="OGW99511.1"/>
    <property type="molecule type" value="Genomic_DNA"/>
</dbReference>
<protein>
    <recommendedName>
        <fullName evidence="3">DNA polymerase III subunit alpha</fullName>
        <ecNumber evidence="2">2.7.7.7</ecNumber>
    </recommendedName>
</protein>